<sequence length="214" mass="24685">MGISLKDIGKHFSGKEKDRNKVIERVRQSRLRCLQMISYYQHLCELIGDYLEECERIPELIEDYEFTQNPELIFVSYGQQGWISHDKSQQKEIYKWVDAMPATRLSVLCTGWENQTDQSSAVLGYSITPKEAKKLNLPYDNKNVVFLPSLPCYHTIVIADSDFAFSPGKVFVKTMEHIRKRNLDISAAPFGNILLVDVDGDITHPIVDLWFPVR</sequence>
<evidence type="ECO:0000313" key="1">
    <source>
        <dbReference type="EMBL" id="CDZ23471.1"/>
    </source>
</evidence>
<gene>
    <name evidence="1" type="ORF">CCDG5_0329</name>
</gene>
<dbReference type="AlphaFoldDB" id="A0A078KIS3"/>
<proteinExistence type="predicted"/>
<dbReference type="EMBL" id="LM995447">
    <property type="protein sequence ID" value="CDZ23471.1"/>
    <property type="molecule type" value="Genomic_DNA"/>
</dbReference>
<dbReference type="HOGENOM" id="CLU_1286966_0_0_9"/>
<dbReference type="STRING" id="29343.CCDG5_0329"/>
<dbReference type="Proteomes" id="UP000032431">
    <property type="component" value="Chromosome I"/>
</dbReference>
<protein>
    <submittedName>
        <fullName evidence="1">Uncharacterized protein</fullName>
    </submittedName>
</protein>
<name>A0A078KIS3_9FIRM</name>
<keyword evidence="2" id="KW-1185">Reference proteome</keyword>
<evidence type="ECO:0000313" key="2">
    <source>
        <dbReference type="Proteomes" id="UP000032431"/>
    </source>
</evidence>
<organism evidence="1 2">
    <name type="scientific">[Clostridium] cellulosi</name>
    <dbReference type="NCBI Taxonomy" id="29343"/>
    <lineage>
        <taxon>Bacteria</taxon>
        <taxon>Bacillati</taxon>
        <taxon>Bacillota</taxon>
        <taxon>Clostridia</taxon>
        <taxon>Eubacteriales</taxon>
        <taxon>Oscillospiraceae</taxon>
        <taxon>Oscillospiraceae incertae sedis</taxon>
    </lineage>
</organism>
<accession>A0A078KIS3</accession>
<dbReference type="KEGG" id="ccel:CCDG5_0329"/>
<reference evidence="2" key="1">
    <citation type="submission" date="2014-07" db="EMBL/GenBank/DDBJ databases">
        <authorList>
            <person name="Wibberg D."/>
        </authorList>
    </citation>
    <scope>NUCLEOTIDE SEQUENCE [LARGE SCALE GENOMIC DNA]</scope>
    <source>
        <strain evidence="2">DG5</strain>
    </source>
</reference>
<dbReference type="PATRIC" id="fig|29343.3.peg.344"/>